<dbReference type="AlphaFoldDB" id="A0A5Q4C2V3"/>
<keyword evidence="2" id="KW-1185">Reference proteome</keyword>
<dbReference type="EMBL" id="PUHP01000081">
    <property type="protein sequence ID" value="TQN73670.1"/>
    <property type="molecule type" value="Genomic_DNA"/>
</dbReference>
<evidence type="ECO:0000313" key="1">
    <source>
        <dbReference type="EMBL" id="TQN73670.1"/>
    </source>
</evidence>
<dbReference type="PANTHER" id="PTHR44051:SF3">
    <property type="entry name" value="TRANSCRIPTIONAL REGULATOR URE2"/>
    <property type="match status" value="1"/>
</dbReference>
<name>A0A5Q4C2V3_9PEZI</name>
<proteinExistence type="predicted"/>
<dbReference type="Gene3D" id="3.40.30.10">
    <property type="entry name" value="Glutaredoxin"/>
    <property type="match status" value="1"/>
</dbReference>
<reference evidence="1 2" key="1">
    <citation type="journal article" date="2019" name="Sci. Rep.">
        <title>Colletotrichum shisoi sp. nov., an anthracnose pathogen of Perilla frutescens in Japan: molecular phylogenetic, morphological and genomic evidence.</title>
        <authorList>
            <person name="Gan P."/>
            <person name="Tsushima A."/>
            <person name="Hiroyama R."/>
            <person name="Narusaka M."/>
            <person name="Takano Y."/>
            <person name="Narusaka Y."/>
            <person name="Kawaradani M."/>
            <person name="Damm U."/>
            <person name="Shirasu K."/>
        </authorList>
    </citation>
    <scope>NUCLEOTIDE SEQUENCE [LARGE SCALE GENOMIC DNA]</scope>
    <source>
        <strain evidence="1 2">PG-2018a</strain>
    </source>
</reference>
<accession>A0A5Q4C2V3</accession>
<gene>
    <name evidence="1" type="primary">OpS6</name>
    <name evidence="1" type="ORF">CSHISOI_01783</name>
</gene>
<comment type="caution">
    <text evidence="1">The sequence shown here is derived from an EMBL/GenBank/DDBJ whole genome shotgun (WGS) entry which is preliminary data.</text>
</comment>
<sequence length="160" mass="17985">MSSTEPVALYGHGTLRFGYTPNPAKMAMILEELELPPVRMRVKVMVDIAVVKEEPYVFINPNRRLPALRDPNSGARPLRWDIDGKYPDYADWTARVRARPVVDDVLKTMSRRRADEREKNRVARCFDRAGSTAWQREACDGLGVPPAGCAVIISIPVSYG</sequence>
<organism evidence="1 2">
    <name type="scientific">Colletotrichum shisoi</name>
    <dbReference type="NCBI Taxonomy" id="2078593"/>
    <lineage>
        <taxon>Eukaryota</taxon>
        <taxon>Fungi</taxon>
        <taxon>Dikarya</taxon>
        <taxon>Ascomycota</taxon>
        <taxon>Pezizomycotina</taxon>
        <taxon>Sordariomycetes</taxon>
        <taxon>Hypocreomycetidae</taxon>
        <taxon>Glomerellales</taxon>
        <taxon>Glomerellaceae</taxon>
        <taxon>Colletotrichum</taxon>
        <taxon>Colletotrichum destructivum species complex</taxon>
    </lineage>
</organism>
<keyword evidence="1" id="KW-0808">Transferase</keyword>
<dbReference type="Proteomes" id="UP000326340">
    <property type="component" value="Unassembled WGS sequence"/>
</dbReference>
<dbReference type="PANTHER" id="PTHR44051">
    <property type="entry name" value="GLUTATHIONE S-TRANSFERASE-RELATED"/>
    <property type="match status" value="1"/>
</dbReference>
<dbReference type="GO" id="GO:0016740">
    <property type="term" value="F:transferase activity"/>
    <property type="evidence" value="ECO:0007669"/>
    <property type="project" value="UniProtKB-KW"/>
</dbReference>
<protein>
    <submittedName>
        <fullName evidence="1">Glutathione S-transferase-like protein OpS6</fullName>
    </submittedName>
</protein>
<dbReference type="OrthoDB" id="422574at2759"/>
<evidence type="ECO:0000313" key="2">
    <source>
        <dbReference type="Proteomes" id="UP000326340"/>
    </source>
</evidence>